<dbReference type="EMBL" id="PPXF01000065">
    <property type="protein sequence ID" value="POH59614.1"/>
    <property type="molecule type" value="Genomic_DNA"/>
</dbReference>
<evidence type="ECO:0000313" key="1">
    <source>
        <dbReference type="EMBL" id="POH59614.1"/>
    </source>
</evidence>
<gene>
    <name evidence="1" type="ORF">C3B59_17100</name>
</gene>
<dbReference type="AlphaFoldDB" id="A0A2S3Z604"/>
<dbReference type="Proteomes" id="UP000237104">
    <property type="component" value="Unassembled WGS sequence"/>
</dbReference>
<proteinExistence type="predicted"/>
<organism evidence="1 2">
    <name type="scientific">Cryobacterium zongtaii</name>
    <dbReference type="NCBI Taxonomy" id="1259217"/>
    <lineage>
        <taxon>Bacteria</taxon>
        <taxon>Bacillati</taxon>
        <taxon>Actinomycetota</taxon>
        <taxon>Actinomycetes</taxon>
        <taxon>Micrococcales</taxon>
        <taxon>Microbacteriaceae</taxon>
        <taxon>Cryobacterium</taxon>
    </lineage>
</organism>
<name>A0A2S3Z604_9MICO</name>
<accession>A0A2S3Z604</accession>
<sequence>MLRKLLDDLESGVWGSVLMNRATSTETLEIAASLHPGSESVINNHLNASLERMRNLRGIQVVGSQFQVFFERVKATDSEQVLLHRAIDELGDRATLGAAWDTVRRTPQIKGIARECTLST</sequence>
<comment type="caution">
    <text evidence="1">The sequence shown here is derived from an EMBL/GenBank/DDBJ whole genome shotgun (WGS) entry which is preliminary data.</text>
</comment>
<protein>
    <submittedName>
        <fullName evidence="1">Uncharacterized protein</fullName>
    </submittedName>
</protein>
<reference evidence="1 2" key="1">
    <citation type="submission" date="2018-01" db="EMBL/GenBank/DDBJ databases">
        <title>Cryobacterium sp. nov., from glaciers in China.</title>
        <authorList>
            <person name="Liu Q."/>
            <person name="Xin Y.-H."/>
        </authorList>
    </citation>
    <scope>NUCLEOTIDE SEQUENCE [LARGE SCALE GENOMIC DNA]</scope>
    <source>
        <strain evidence="1 2">TMB1-8</strain>
    </source>
</reference>
<evidence type="ECO:0000313" key="2">
    <source>
        <dbReference type="Proteomes" id="UP000237104"/>
    </source>
</evidence>